<sequence length="125" mass="14231">MKAIISFSLVLVVVCTLMIPTSTYASTNTTQSNNSSGFFQTFSLSYLLTIFNNDNPKVDYQNNYSDTNSYDYPSKDWWDSFLKWCNGGSYDGGGNTGECKDSKYSWSNDDGCLDSAEIWKRWYCK</sequence>
<dbReference type="AlphaFoldDB" id="A0A2N5HQK9"/>
<evidence type="ECO:0000313" key="2">
    <source>
        <dbReference type="EMBL" id="PLS07825.1"/>
    </source>
</evidence>
<keyword evidence="3" id="KW-1185">Reference proteome</keyword>
<evidence type="ECO:0000313" key="3">
    <source>
        <dbReference type="Proteomes" id="UP000234950"/>
    </source>
</evidence>
<dbReference type="EMBL" id="PGVE01000027">
    <property type="protein sequence ID" value="PLS07825.1"/>
    <property type="molecule type" value="Genomic_DNA"/>
</dbReference>
<comment type="caution">
    <text evidence="2">The sequence shown here is derived from an EMBL/GenBank/DDBJ whole genome shotgun (WGS) entry which is preliminary data.</text>
</comment>
<proteinExistence type="predicted"/>
<evidence type="ECO:0000256" key="1">
    <source>
        <dbReference type="SAM" id="SignalP"/>
    </source>
</evidence>
<feature type="signal peptide" evidence="1">
    <location>
        <begin position="1"/>
        <end position="25"/>
    </location>
</feature>
<organism evidence="2 3">
    <name type="scientific">Neobacillus cucumis</name>
    <dbReference type="NCBI Taxonomy" id="1740721"/>
    <lineage>
        <taxon>Bacteria</taxon>
        <taxon>Bacillati</taxon>
        <taxon>Bacillota</taxon>
        <taxon>Bacilli</taxon>
        <taxon>Bacillales</taxon>
        <taxon>Bacillaceae</taxon>
        <taxon>Neobacillus</taxon>
    </lineage>
</organism>
<keyword evidence="1" id="KW-0732">Signal</keyword>
<reference evidence="2 3" key="1">
    <citation type="submission" date="2017-11" db="EMBL/GenBank/DDBJ databases">
        <title>Comparitive Functional Genomics of Dry Heat Resistant strains isolated from the Viking Spacecraft.</title>
        <authorList>
            <person name="Seuylemezian A."/>
            <person name="Cooper K."/>
            <person name="Vaishampayan P."/>
        </authorList>
    </citation>
    <scope>NUCLEOTIDE SEQUENCE [LARGE SCALE GENOMIC DNA]</scope>
    <source>
        <strain evidence="2 3">V32-6</strain>
    </source>
</reference>
<feature type="chain" id="PRO_5014859536" evidence="1">
    <location>
        <begin position="26"/>
        <end position="125"/>
    </location>
</feature>
<protein>
    <submittedName>
        <fullName evidence="2">Uncharacterized protein</fullName>
    </submittedName>
</protein>
<name>A0A2N5HQK9_9BACI</name>
<dbReference type="RefSeq" id="WP_101646800.1">
    <property type="nucleotide sequence ID" value="NZ_PGVE01000027.1"/>
</dbReference>
<accession>A0A2N5HQK9</accession>
<gene>
    <name evidence="2" type="ORF">CVD27_05095</name>
</gene>
<dbReference type="Proteomes" id="UP000234950">
    <property type="component" value="Unassembled WGS sequence"/>
</dbReference>
<dbReference type="OrthoDB" id="9976930at2"/>